<dbReference type="InterPro" id="IPR036237">
    <property type="entry name" value="Xyl_isomerase-like_sf"/>
</dbReference>
<keyword evidence="1" id="KW-0732">Signal</keyword>
<dbReference type="Gene3D" id="3.20.20.150">
    <property type="entry name" value="Divalent-metal-dependent TIM barrel enzymes"/>
    <property type="match status" value="1"/>
</dbReference>
<dbReference type="Pfam" id="PF01261">
    <property type="entry name" value="AP_endonuc_2"/>
    <property type="match status" value="1"/>
</dbReference>
<dbReference type="PANTHER" id="PTHR12110:SF53">
    <property type="entry name" value="BLR5974 PROTEIN"/>
    <property type="match status" value="1"/>
</dbReference>
<dbReference type="InterPro" id="IPR050312">
    <property type="entry name" value="IolE/XylAMocC-like"/>
</dbReference>
<evidence type="ECO:0000256" key="1">
    <source>
        <dbReference type="SAM" id="SignalP"/>
    </source>
</evidence>
<protein>
    <submittedName>
        <fullName evidence="3">Sugar phosphate isomerase/epimerase</fullName>
    </submittedName>
</protein>
<dbReference type="AlphaFoldDB" id="A0AAJ5W986"/>
<dbReference type="PANTHER" id="PTHR12110">
    <property type="entry name" value="HYDROXYPYRUVATE ISOMERASE"/>
    <property type="match status" value="1"/>
</dbReference>
<evidence type="ECO:0000313" key="4">
    <source>
        <dbReference type="Proteomes" id="UP001214530"/>
    </source>
</evidence>
<feature type="chain" id="PRO_5042491610" evidence="1">
    <location>
        <begin position="17"/>
        <end position="306"/>
    </location>
</feature>
<evidence type="ECO:0000313" key="3">
    <source>
        <dbReference type="EMBL" id="WEK20244.1"/>
    </source>
</evidence>
<accession>A0AAJ5W986</accession>
<feature type="signal peptide" evidence="1">
    <location>
        <begin position="1"/>
        <end position="16"/>
    </location>
</feature>
<proteinExistence type="predicted"/>
<dbReference type="InterPro" id="IPR013022">
    <property type="entry name" value="Xyl_isomerase-like_TIM-brl"/>
</dbReference>
<feature type="domain" description="Xylose isomerase-like TIM barrel" evidence="2">
    <location>
        <begin position="51"/>
        <end position="267"/>
    </location>
</feature>
<gene>
    <name evidence="3" type="ORF">P0Y49_03655</name>
</gene>
<dbReference type="Proteomes" id="UP001214530">
    <property type="component" value="Chromosome"/>
</dbReference>
<name>A0AAJ5W986_9SPHI</name>
<dbReference type="GO" id="GO:0016853">
    <property type="term" value="F:isomerase activity"/>
    <property type="evidence" value="ECO:0007669"/>
    <property type="project" value="UniProtKB-KW"/>
</dbReference>
<keyword evidence="3" id="KW-0413">Isomerase</keyword>
<evidence type="ECO:0000259" key="2">
    <source>
        <dbReference type="Pfam" id="PF01261"/>
    </source>
</evidence>
<organism evidence="3 4">
    <name type="scientific">Candidatus Pedobacter colombiensis</name>
    <dbReference type="NCBI Taxonomy" id="3121371"/>
    <lineage>
        <taxon>Bacteria</taxon>
        <taxon>Pseudomonadati</taxon>
        <taxon>Bacteroidota</taxon>
        <taxon>Sphingobacteriia</taxon>
        <taxon>Sphingobacteriales</taxon>
        <taxon>Sphingobacteriaceae</taxon>
        <taxon>Pedobacter</taxon>
    </lineage>
</organism>
<reference evidence="3" key="1">
    <citation type="submission" date="2023-03" db="EMBL/GenBank/DDBJ databases">
        <title>Andean soil-derived lignocellulolytic bacterial consortium as a source of novel taxa and putative plastic-active enzymes.</title>
        <authorList>
            <person name="Diaz-Garcia L."/>
            <person name="Chuvochina M."/>
            <person name="Feuerriegel G."/>
            <person name="Bunk B."/>
            <person name="Sproer C."/>
            <person name="Streit W.R."/>
            <person name="Rodriguez L.M."/>
            <person name="Overmann J."/>
            <person name="Jimenez D.J."/>
        </authorList>
    </citation>
    <scope>NUCLEOTIDE SEQUENCE</scope>
    <source>
        <strain evidence="3">MAG 3858</strain>
    </source>
</reference>
<dbReference type="EMBL" id="CP119313">
    <property type="protein sequence ID" value="WEK20244.1"/>
    <property type="molecule type" value="Genomic_DNA"/>
</dbReference>
<sequence length="306" mass="34124">MKYMVALCLLSSGLFAQNVKQSGSAVKTSLNAYSFNKNITVSKTMTLSQMLDFAAEQNFDAIDITAYFFPGYPKVPSDEVINNVKRRAFELGLDISGTGVKNDFANPDPAVRAADVKLVKEWIDVAVKLGAPVIRVFAGPVPKGYENKWDEVAKYMVESLKECAEYGKQRGVLVGVQNHGDFLKTADETIKIVKMVNSEWFGVIVDTGYFITKDPYIDIEKIMPYAVNLQVKESPFGPRSPIKTDLPRLLKIINKSGYRGYLPIETLEIKGEPRPVPDIPYDPFVLVPAFLKDLKAAIHNEYQAQN</sequence>
<dbReference type="SUPFAM" id="SSF51658">
    <property type="entry name" value="Xylose isomerase-like"/>
    <property type="match status" value="1"/>
</dbReference>